<evidence type="ECO:0000313" key="2">
    <source>
        <dbReference type="Proteomes" id="UP000887565"/>
    </source>
</evidence>
<evidence type="ECO:0000313" key="3">
    <source>
        <dbReference type="WBParaSite" id="nRc.2.0.1.t42233-RA"/>
    </source>
</evidence>
<proteinExistence type="predicted"/>
<dbReference type="WBParaSite" id="nRc.2.0.1.t42233-RA">
    <property type="protein sequence ID" value="nRc.2.0.1.t42233-RA"/>
    <property type="gene ID" value="nRc.2.0.1.g42233"/>
</dbReference>
<sequence>FNFAYFAGQDDSDISYFIAEAAEIVGITRKLSADSKTPLCVLDYVLQQIVEFKKLDSVDDID</sequence>
<dbReference type="AlphaFoldDB" id="A0A915KVQ7"/>
<accession>A0A915KVQ7</accession>
<feature type="domain" description="Intraflagellar transport protein 52 C-terminal" evidence="1">
    <location>
        <begin position="11"/>
        <end position="46"/>
    </location>
</feature>
<dbReference type="Gene3D" id="6.10.250.2800">
    <property type="match status" value="1"/>
</dbReference>
<name>A0A915KVQ7_ROMCU</name>
<reference evidence="3" key="1">
    <citation type="submission" date="2022-11" db="UniProtKB">
        <authorList>
            <consortium name="WormBaseParasite"/>
        </authorList>
    </citation>
    <scope>IDENTIFICATION</scope>
</reference>
<dbReference type="Pfam" id="PF21178">
    <property type="entry name" value="Itf52_C"/>
    <property type="match status" value="1"/>
</dbReference>
<protein>
    <recommendedName>
        <fullName evidence="1">Intraflagellar transport protein 52 C-terminal domain-containing protein</fullName>
    </recommendedName>
</protein>
<dbReference type="Proteomes" id="UP000887565">
    <property type="component" value="Unplaced"/>
</dbReference>
<organism evidence="2 3">
    <name type="scientific">Romanomermis culicivorax</name>
    <name type="common">Nematode worm</name>
    <dbReference type="NCBI Taxonomy" id="13658"/>
    <lineage>
        <taxon>Eukaryota</taxon>
        <taxon>Metazoa</taxon>
        <taxon>Ecdysozoa</taxon>
        <taxon>Nematoda</taxon>
        <taxon>Enoplea</taxon>
        <taxon>Dorylaimia</taxon>
        <taxon>Mermithida</taxon>
        <taxon>Mermithoidea</taxon>
        <taxon>Mermithidae</taxon>
        <taxon>Romanomermis</taxon>
    </lineage>
</organism>
<evidence type="ECO:0000259" key="1">
    <source>
        <dbReference type="Pfam" id="PF21178"/>
    </source>
</evidence>
<dbReference type="InterPro" id="IPR048643">
    <property type="entry name" value="Itf52_C"/>
</dbReference>
<keyword evidence="2" id="KW-1185">Reference proteome</keyword>